<feature type="transmembrane region" description="Helical" evidence="5">
    <location>
        <begin position="72"/>
        <end position="91"/>
    </location>
</feature>
<dbReference type="PANTHER" id="PTHR10361">
    <property type="entry name" value="SODIUM-BILE ACID COTRANSPORTER"/>
    <property type="match status" value="1"/>
</dbReference>
<feature type="transmembrane region" description="Helical" evidence="5">
    <location>
        <begin position="103"/>
        <end position="123"/>
    </location>
</feature>
<dbReference type="InterPro" id="IPR038770">
    <property type="entry name" value="Na+/solute_symporter_sf"/>
</dbReference>
<evidence type="ECO:0000256" key="4">
    <source>
        <dbReference type="ARBA" id="ARBA00023136"/>
    </source>
</evidence>
<comment type="caution">
    <text evidence="6">The sequence shown here is derived from an EMBL/GenBank/DDBJ whole genome shotgun (WGS) entry which is preliminary data.</text>
</comment>
<keyword evidence="3 5" id="KW-1133">Transmembrane helix</keyword>
<evidence type="ECO:0000313" key="7">
    <source>
        <dbReference type="Proteomes" id="UP001230207"/>
    </source>
</evidence>
<dbReference type="EMBL" id="JAUSVF010000003">
    <property type="protein sequence ID" value="MDQ0323605.1"/>
    <property type="molecule type" value="Genomic_DNA"/>
</dbReference>
<evidence type="ECO:0000256" key="3">
    <source>
        <dbReference type="ARBA" id="ARBA00022989"/>
    </source>
</evidence>
<keyword evidence="7" id="KW-1185">Reference proteome</keyword>
<dbReference type="RefSeq" id="WP_307236216.1">
    <property type="nucleotide sequence ID" value="NZ_JAUSVF010000003.1"/>
</dbReference>
<reference evidence="6 7" key="1">
    <citation type="submission" date="2023-07" db="EMBL/GenBank/DDBJ databases">
        <title>Genomic Encyclopedia of Type Strains, Phase IV (KMG-IV): sequencing the most valuable type-strain genomes for metagenomic binning, comparative biology and taxonomic classification.</title>
        <authorList>
            <person name="Goeker M."/>
        </authorList>
    </citation>
    <scope>NUCLEOTIDE SEQUENCE [LARGE SCALE GENOMIC DNA]</scope>
    <source>
        <strain evidence="6 7">DSM 1112</strain>
    </source>
</reference>
<accession>A0ABU0BZE2</accession>
<keyword evidence="2 5" id="KW-0812">Transmembrane</keyword>
<organism evidence="6 7">
    <name type="scientific">Pararhizobium capsulatum DSM 1112</name>
    <dbReference type="NCBI Taxonomy" id="1121113"/>
    <lineage>
        <taxon>Bacteria</taxon>
        <taxon>Pseudomonadati</taxon>
        <taxon>Pseudomonadota</taxon>
        <taxon>Alphaproteobacteria</taxon>
        <taxon>Hyphomicrobiales</taxon>
        <taxon>Rhizobiaceae</taxon>
        <taxon>Rhizobium/Agrobacterium group</taxon>
        <taxon>Pararhizobium</taxon>
    </lineage>
</organism>
<feature type="transmembrane region" description="Helical" evidence="5">
    <location>
        <begin position="167"/>
        <end position="188"/>
    </location>
</feature>
<feature type="transmembrane region" description="Helical" evidence="5">
    <location>
        <begin position="253"/>
        <end position="272"/>
    </location>
</feature>
<dbReference type="InterPro" id="IPR002657">
    <property type="entry name" value="BilAc:Na_symport/Acr3"/>
</dbReference>
<feature type="transmembrane region" description="Helical" evidence="5">
    <location>
        <begin position="12"/>
        <end position="31"/>
    </location>
</feature>
<evidence type="ECO:0000313" key="6">
    <source>
        <dbReference type="EMBL" id="MDQ0323605.1"/>
    </source>
</evidence>
<dbReference type="Pfam" id="PF01758">
    <property type="entry name" value="SBF"/>
    <property type="match status" value="1"/>
</dbReference>
<comment type="subcellular location">
    <subcellularLocation>
        <location evidence="1">Membrane</location>
        <topology evidence="1">Multi-pass membrane protein</topology>
    </subcellularLocation>
</comment>
<sequence length="278" mass="29313">MTMEIVSKAATVFALIFVISSMLATGASLTVSQISRPLRNVRLISLAILANFLLMPLIAFTVAKVFWLAEPLAIGLLLLGCSGGAPISPKLSEIAKGNVPSAVGLMVLLMIITVVYLPVVLPMLLPGTAVDAWRIARSLVVLMLIPLAAGLMFNGRCAAVACRIKPALDWISNVTFIVMTTLIVITSLDEIVDVFGTRGILAGFVFVASGFGIGWVLGGSAPDTRRVMALSTAQRNFAAALVVARQNFSDPQVAVMVVVTSIVGLLLLLPMARALANR</sequence>
<dbReference type="InterPro" id="IPR004710">
    <property type="entry name" value="Bilac:Na_transpt"/>
</dbReference>
<gene>
    <name evidence="6" type="ORF">QO002_005811</name>
</gene>
<dbReference type="PANTHER" id="PTHR10361:SF28">
    <property type="entry name" value="P3 PROTEIN-RELATED"/>
    <property type="match status" value="1"/>
</dbReference>
<feature type="transmembrane region" description="Helical" evidence="5">
    <location>
        <begin position="135"/>
        <end position="155"/>
    </location>
</feature>
<evidence type="ECO:0000256" key="2">
    <source>
        <dbReference type="ARBA" id="ARBA00022692"/>
    </source>
</evidence>
<evidence type="ECO:0000256" key="5">
    <source>
        <dbReference type="SAM" id="Phobius"/>
    </source>
</evidence>
<keyword evidence="4 5" id="KW-0472">Membrane</keyword>
<evidence type="ECO:0000256" key="1">
    <source>
        <dbReference type="ARBA" id="ARBA00004141"/>
    </source>
</evidence>
<feature type="transmembrane region" description="Helical" evidence="5">
    <location>
        <begin position="43"/>
        <end position="66"/>
    </location>
</feature>
<dbReference type="Proteomes" id="UP001230207">
    <property type="component" value="Unassembled WGS sequence"/>
</dbReference>
<proteinExistence type="predicted"/>
<protein>
    <submittedName>
        <fullName evidence="6">BASS family bile acid:Na+ symporter</fullName>
    </submittedName>
</protein>
<feature type="transmembrane region" description="Helical" evidence="5">
    <location>
        <begin position="200"/>
        <end position="218"/>
    </location>
</feature>
<dbReference type="Gene3D" id="1.20.1530.20">
    <property type="match status" value="1"/>
</dbReference>
<name>A0ABU0BZE2_9HYPH</name>